<protein>
    <submittedName>
        <fullName evidence="2">Uncharacterized protein</fullName>
    </submittedName>
</protein>
<evidence type="ECO:0000313" key="3">
    <source>
        <dbReference type="Proteomes" id="UP001367676"/>
    </source>
</evidence>
<dbReference type="AlphaFoldDB" id="A0AAN9TAL8"/>
<accession>A0AAN9TAL8</accession>
<comment type="caution">
    <text evidence="2">The sequence shown here is derived from an EMBL/GenBank/DDBJ whole genome shotgun (WGS) entry which is preliminary data.</text>
</comment>
<reference evidence="2 3" key="1">
    <citation type="submission" date="2024-03" db="EMBL/GenBank/DDBJ databases">
        <title>Adaptation during the transition from Ophiocordyceps entomopathogen to insect associate is accompanied by gene loss and intensified selection.</title>
        <authorList>
            <person name="Ward C.M."/>
            <person name="Onetto C.A."/>
            <person name="Borneman A.R."/>
        </authorList>
    </citation>
    <scope>NUCLEOTIDE SEQUENCE [LARGE SCALE GENOMIC DNA]</scope>
    <source>
        <strain evidence="2">AWRI1</strain>
        <tissue evidence="2">Single Adult Female</tissue>
    </source>
</reference>
<feature type="compositionally biased region" description="Basic and acidic residues" evidence="1">
    <location>
        <begin position="12"/>
        <end position="22"/>
    </location>
</feature>
<dbReference type="Proteomes" id="UP001367676">
    <property type="component" value="Unassembled WGS sequence"/>
</dbReference>
<evidence type="ECO:0000313" key="2">
    <source>
        <dbReference type="EMBL" id="KAK7579561.1"/>
    </source>
</evidence>
<keyword evidence="3" id="KW-1185">Reference proteome</keyword>
<evidence type="ECO:0000256" key="1">
    <source>
        <dbReference type="SAM" id="MobiDB-lite"/>
    </source>
</evidence>
<feature type="region of interest" description="Disordered" evidence="1">
    <location>
        <begin position="1"/>
        <end position="38"/>
    </location>
</feature>
<dbReference type="EMBL" id="JBBCAQ010000034">
    <property type="protein sequence ID" value="KAK7579561.1"/>
    <property type="molecule type" value="Genomic_DNA"/>
</dbReference>
<gene>
    <name evidence="2" type="ORF">V9T40_000190</name>
</gene>
<name>A0AAN9TAL8_9HEMI</name>
<sequence length="108" mass="11815">MDEGGEAPSTERMGDADADAIKSPRNVPPGTSSDDCGRPLYRIASHRIAFVASTSRLGRRLKRCACDRRTISTRQASTSVVEVRADLGRQPAGEWSYATHDPMRISRP</sequence>
<proteinExistence type="predicted"/>
<organism evidence="2 3">
    <name type="scientific">Parthenolecanium corni</name>
    <dbReference type="NCBI Taxonomy" id="536013"/>
    <lineage>
        <taxon>Eukaryota</taxon>
        <taxon>Metazoa</taxon>
        <taxon>Ecdysozoa</taxon>
        <taxon>Arthropoda</taxon>
        <taxon>Hexapoda</taxon>
        <taxon>Insecta</taxon>
        <taxon>Pterygota</taxon>
        <taxon>Neoptera</taxon>
        <taxon>Paraneoptera</taxon>
        <taxon>Hemiptera</taxon>
        <taxon>Sternorrhyncha</taxon>
        <taxon>Coccoidea</taxon>
        <taxon>Coccidae</taxon>
        <taxon>Parthenolecanium</taxon>
    </lineage>
</organism>